<feature type="domain" description="Mos1 transposase HTH" evidence="1">
    <location>
        <begin position="3"/>
        <end position="52"/>
    </location>
</feature>
<name>A0A5S6QBT7_TRIMR</name>
<dbReference type="PANTHER" id="PTHR46060">
    <property type="entry name" value="MARINER MOS1 TRANSPOSASE-LIKE PROTEIN"/>
    <property type="match status" value="1"/>
</dbReference>
<dbReference type="Pfam" id="PF17906">
    <property type="entry name" value="HTH_48"/>
    <property type="match status" value="1"/>
</dbReference>
<dbReference type="InterPro" id="IPR036390">
    <property type="entry name" value="WH_DNA-bd_sf"/>
</dbReference>
<evidence type="ECO:0000313" key="3">
    <source>
        <dbReference type="WBParaSite" id="TMUE_1000004664.1"/>
    </source>
</evidence>
<dbReference type="SUPFAM" id="SSF46785">
    <property type="entry name" value="Winged helix' DNA-binding domain"/>
    <property type="match status" value="1"/>
</dbReference>
<dbReference type="GO" id="GO:0000729">
    <property type="term" value="P:DNA double-strand break processing"/>
    <property type="evidence" value="ECO:0007669"/>
    <property type="project" value="TreeGrafter"/>
</dbReference>
<proteinExistence type="predicted"/>
<dbReference type="Gene3D" id="1.10.10.1450">
    <property type="match status" value="1"/>
</dbReference>
<dbReference type="STRING" id="70415.A0A5S6QBT7"/>
<dbReference type="GO" id="GO:0003697">
    <property type="term" value="F:single-stranded DNA binding"/>
    <property type="evidence" value="ECO:0007669"/>
    <property type="project" value="TreeGrafter"/>
</dbReference>
<dbReference type="AlphaFoldDB" id="A0A5S6QBT7"/>
<dbReference type="InterPro" id="IPR052709">
    <property type="entry name" value="Transposase-MT_Hybrid"/>
</dbReference>
<dbReference type="PANTHER" id="PTHR46060:SF2">
    <property type="entry name" value="HISTONE-LYSINE N-METHYLTRANSFERASE SETMAR"/>
    <property type="match status" value="1"/>
</dbReference>
<dbReference type="GO" id="GO:0000014">
    <property type="term" value="F:single-stranded DNA endodeoxyribonuclease activity"/>
    <property type="evidence" value="ECO:0007669"/>
    <property type="project" value="TreeGrafter"/>
</dbReference>
<dbReference type="GO" id="GO:0006303">
    <property type="term" value="P:double-strand break repair via nonhomologous end joining"/>
    <property type="evidence" value="ECO:0007669"/>
    <property type="project" value="TreeGrafter"/>
</dbReference>
<protein>
    <submittedName>
        <fullName evidence="3">HTH_48 domain-containing protein</fullName>
    </submittedName>
</protein>
<dbReference type="GO" id="GO:0044774">
    <property type="term" value="P:mitotic DNA integrity checkpoint signaling"/>
    <property type="evidence" value="ECO:0007669"/>
    <property type="project" value="TreeGrafter"/>
</dbReference>
<dbReference type="GO" id="GO:0035861">
    <property type="term" value="C:site of double-strand break"/>
    <property type="evidence" value="ECO:0007669"/>
    <property type="project" value="TreeGrafter"/>
</dbReference>
<dbReference type="Proteomes" id="UP000046395">
    <property type="component" value="Unassembled WGS sequence"/>
</dbReference>
<evidence type="ECO:0000313" key="2">
    <source>
        <dbReference type="Proteomes" id="UP000046395"/>
    </source>
</evidence>
<dbReference type="GO" id="GO:0005634">
    <property type="term" value="C:nucleus"/>
    <property type="evidence" value="ECO:0007669"/>
    <property type="project" value="TreeGrafter"/>
</dbReference>
<keyword evidence="2" id="KW-1185">Reference proteome</keyword>
<organism evidence="2 3">
    <name type="scientific">Trichuris muris</name>
    <name type="common">Mouse whipworm</name>
    <dbReference type="NCBI Taxonomy" id="70415"/>
    <lineage>
        <taxon>Eukaryota</taxon>
        <taxon>Metazoa</taxon>
        <taxon>Ecdysozoa</taxon>
        <taxon>Nematoda</taxon>
        <taxon>Enoplea</taxon>
        <taxon>Dorylaimia</taxon>
        <taxon>Trichinellida</taxon>
        <taxon>Trichuridae</taxon>
        <taxon>Trichuris</taxon>
    </lineage>
</organism>
<dbReference type="GO" id="GO:0003690">
    <property type="term" value="F:double-stranded DNA binding"/>
    <property type="evidence" value="ECO:0007669"/>
    <property type="project" value="TreeGrafter"/>
</dbReference>
<dbReference type="GO" id="GO:0046975">
    <property type="term" value="F:histone H3K36 methyltransferase activity"/>
    <property type="evidence" value="ECO:0007669"/>
    <property type="project" value="TreeGrafter"/>
</dbReference>
<dbReference type="GO" id="GO:0044547">
    <property type="term" value="F:DNA topoisomerase binding"/>
    <property type="evidence" value="ECO:0007669"/>
    <property type="project" value="TreeGrafter"/>
</dbReference>
<dbReference type="GO" id="GO:0000793">
    <property type="term" value="C:condensed chromosome"/>
    <property type="evidence" value="ECO:0007669"/>
    <property type="project" value="TreeGrafter"/>
</dbReference>
<reference evidence="3" key="1">
    <citation type="submission" date="2019-12" db="UniProtKB">
        <authorList>
            <consortium name="WormBaseParasite"/>
        </authorList>
    </citation>
    <scope>IDENTIFICATION</scope>
</reference>
<dbReference type="GO" id="GO:0015074">
    <property type="term" value="P:DNA integration"/>
    <property type="evidence" value="ECO:0007669"/>
    <property type="project" value="TreeGrafter"/>
</dbReference>
<accession>A0A5S6QBT7</accession>
<dbReference type="InterPro" id="IPR041426">
    <property type="entry name" value="Mos1_HTH"/>
</dbReference>
<dbReference type="Gene3D" id="3.30.420.10">
    <property type="entry name" value="Ribonuclease H-like superfamily/Ribonuclease H"/>
    <property type="match status" value="1"/>
</dbReference>
<dbReference type="Gene3D" id="1.10.10.10">
    <property type="entry name" value="Winged helix-like DNA-binding domain superfamily/Winged helix DNA-binding domain"/>
    <property type="match status" value="1"/>
</dbReference>
<dbReference type="GO" id="GO:0031297">
    <property type="term" value="P:replication fork processing"/>
    <property type="evidence" value="ECO:0007669"/>
    <property type="project" value="TreeGrafter"/>
</dbReference>
<sequence>MNKTVIQGVLPYEYKQGATAAEAARKINMEFGDDTLDERTAQHWFRKFRSGNESLQDNVRIWRPSDIDEDQLRAIVEEDPRRSTSDIAEKLGVHKTTVSRHFQQIGKRKKLDQWVPHELTEIQRVRRCEISSMLLLRNQSDPFLARIITCDKKWILYDNRR</sequence>
<dbReference type="InterPro" id="IPR036397">
    <property type="entry name" value="RNaseH_sf"/>
</dbReference>
<evidence type="ECO:0000259" key="1">
    <source>
        <dbReference type="Pfam" id="PF17906"/>
    </source>
</evidence>
<dbReference type="GO" id="GO:0042800">
    <property type="term" value="F:histone H3K4 methyltransferase activity"/>
    <property type="evidence" value="ECO:0007669"/>
    <property type="project" value="TreeGrafter"/>
</dbReference>
<dbReference type="WBParaSite" id="TMUE_1000004664.1">
    <property type="protein sequence ID" value="TMUE_1000004664.1"/>
    <property type="gene ID" value="WBGene00299050"/>
</dbReference>
<dbReference type="InterPro" id="IPR036388">
    <property type="entry name" value="WH-like_DNA-bd_sf"/>
</dbReference>